<dbReference type="InterPro" id="IPR036986">
    <property type="entry name" value="S4_RNA-bd_sf"/>
</dbReference>
<dbReference type="Gene3D" id="3.30.70.1560">
    <property type="entry name" value="Alpha-L RNA-binding motif"/>
    <property type="match status" value="1"/>
</dbReference>
<dbReference type="InterPro" id="IPR042092">
    <property type="entry name" value="PsdUridine_s_RsuA/RluB/E/F_cat"/>
</dbReference>
<keyword evidence="8" id="KW-1185">Reference proteome</keyword>
<comment type="similarity">
    <text evidence="1 4">Belongs to the pseudouridine synthase RsuA family.</text>
</comment>
<dbReference type="CDD" id="cd02870">
    <property type="entry name" value="PseudoU_synth_RsuA_like"/>
    <property type="match status" value="1"/>
</dbReference>
<dbReference type="Pfam" id="PF00849">
    <property type="entry name" value="PseudoU_synth_2"/>
    <property type="match status" value="1"/>
</dbReference>
<feature type="compositionally biased region" description="Basic and acidic residues" evidence="5">
    <location>
        <begin position="34"/>
        <end position="57"/>
    </location>
</feature>
<protein>
    <recommendedName>
        <fullName evidence="4">Pseudouridine synthase</fullName>
        <ecNumber evidence="4">5.4.99.-</ecNumber>
    </recommendedName>
</protein>
<name>A0ABP7P1W2_9BACT</name>
<dbReference type="SMART" id="SM00363">
    <property type="entry name" value="S4"/>
    <property type="match status" value="1"/>
</dbReference>
<dbReference type="Gene3D" id="3.30.70.580">
    <property type="entry name" value="Pseudouridine synthase I, catalytic domain, N-terminal subdomain"/>
    <property type="match status" value="1"/>
</dbReference>
<dbReference type="InterPro" id="IPR050343">
    <property type="entry name" value="RsuA_PseudoU_synthase"/>
</dbReference>
<feature type="compositionally biased region" description="Gly residues" evidence="5">
    <location>
        <begin position="109"/>
        <end position="131"/>
    </location>
</feature>
<dbReference type="InterPro" id="IPR002942">
    <property type="entry name" value="S4_RNA-bd"/>
</dbReference>
<evidence type="ECO:0000256" key="2">
    <source>
        <dbReference type="ARBA" id="ARBA00023235"/>
    </source>
</evidence>
<feature type="compositionally biased region" description="Basic and acidic residues" evidence="5">
    <location>
        <begin position="213"/>
        <end position="231"/>
    </location>
</feature>
<proteinExistence type="inferred from homology"/>
<evidence type="ECO:0000256" key="3">
    <source>
        <dbReference type="PROSITE-ProRule" id="PRU00182"/>
    </source>
</evidence>
<dbReference type="Gene3D" id="3.10.290.10">
    <property type="entry name" value="RNA-binding S4 domain"/>
    <property type="match status" value="1"/>
</dbReference>
<keyword evidence="3" id="KW-0694">RNA-binding</keyword>
<gene>
    <name evidence="7" type="ORF">GCM10022407_02000</name>
</gene>
<evidence type="ECO:0000313" key="7">
    <source>
        <dbReference type="EMBL" id="GAA3958315.1"/>
    </source>
</evidence>
<evidence type="ECO:0000256" key="4">
    <source>
        <dbReference type="RuleBase" id="RU003887"/>
    </source>
</evidence>
<dbReference type="Pfam" id="PF01479">
    <property type="entry name" value="S4"/>
    <property type="match status" value="1"/>
</dbReference>
<comment type="caution">
    <text evidence="7">The sequence shown here is derived from an EMBL/GenBank/DDBJ whole genome shotgun (WGS) entry which is preliminary data.</text>
</comment>
<feature type="compositionally biased region" description="Basic and acidic residues" evidence="5">
    <location>
        <begin position="405"/>
        <end position="434"/>
    </location>
</feature>
<feature type="compositionally biased region" description="Basic and acidic residues" evidence="5">
    <location>
        <begin position="368"/>
        <end position="381"/>
    </location>
</feature>
<feature type="compositionally biased region" description="Basic and acidic residues" evidence="5">
    <location>
        <begin position="165"/>
        <end position="189"/>
    </location>
</feature>
<reference evidence="8" key="1">
    <citation type="journal article" date="2019" name="Int. J. Syst. Evol. Microbiol.">
        <title>The Global Catalogue of Microorganisms (GCM) 10K type strain sequencing project: providing services to taxonomists for standard genome sequencing and annotation.</title>
        <authorList>
            <consortium name="The Broad Institute Genomics Platform"/>
            <consortium name="The Broad Institute Genome Sequencing Center for Infectious Disease"/>
            <person name="Wu L."/>
            <person name="Ma J."/>
        </authorList>
    </citation>
    <scope>NUCLEOTIDE SEQUENCE [LARGE SCALE GENOMIC DNA]</scope>
    <source>
        <strain evidence="8">JCM 17217</strain>
    </source>
</reference>
<feature type="compositionally biased region" description="Basic and acidic residues" evidence="5">
    <location>
        <begin position="292"/>
        <end position="308"/>
    </location>
</feature>
<dbReference type="InterPro" id="IPR000748">
    <property type="entry name" value="PsdUridine_synth_RsuA/RluB/E/F"/>
</dbReference>
<dbReference type="InterPro" id="IPR018496">
    <property type="entry name" value="PsdUridine_synth_RsuA/RluB_CS"/>
</dbReference>
<organism evidence="7 8">
    <name type="scientific">Hymenobacter antarcticus</name>
    <dbReference type="NCBI Taxonomy" id="486270"/>
    <lineage>
        <taxon>Bacteria</taxon>
        <taxon>Pseudomonadati</taxon>
        <taxon>Bacteroidota</taxon>
        <taxon>Cytophagia</taxon>
        <taxon>Cytophagales</taxon>
        <taxon>Hymenobacteraceae</taxon>
        <taxon>Hymenobacter</taxon>
    </lineage>
</organism>
<dbReference type="PROSITE" id="PS01149">
    <property type="entry name" value="PSI_RSU"/>
    <property type="match status" value="1"/>
</dbReference>
<feature type="compositionally biased region" description="Basic and acidic residues" evidence="5">
    <location>
        <begin position="256"/>
        <end position="275"/>
    </location>
</feature>
<dbReference type="InterPro" id="IPR020094">
    <property type="entry name" value="TruA/RsuA/RluB/E/F_N"/>
</dbReference>
<dbReference type="PROSITE" id="PS50889">
    <property type="entry name" value="S4"/>
    <property type="match status" value="1"/>
</dbReference>
<dbReference type="PANTHER" id="PTHR47683:SF2">
    <property type="entry name" value="RNA-BINDING S4 DOMAIN-CONTAINING PROTEIN"/>
    <property type="match status" value="1"/>
</dbReference>
<dbReference type="NCBIfam" id="TIGR00093">
    <property type="entry name" value="pseudouridine synthase"/>
    <property type="match status" value="1"/>
</dbReference>
<feature type="compositionally biased region" description="Basic and acidic residues" evidence="5">
    <location>
        <begin position="349"/>
        <end position="358"/>
    </location>
</feature>
<dbReference type="InterPro" id="IPR020103">
    <property type="entry name" value="PsdUridine_synth_cat_dom_sf"/>
</dbReference>
<feature type="compositionally biased region" description="Low complexity" evidence="5">
    <location>
        <begin position="245"/>
        <end position="255"/>
    </location>
</feature>
<evidence type="ECO:0000256" key="1">
    <source>
        <dbReference type="ARBA" id="ARBA00008348"/>
    </source>
</evidence>
<sequence>MGKKHFSEDKADRRGGRSAGGPGGFGGSAAAGRGGERSNDRNERGGNERGGSDRGGNDRGGFGKSRPATNGAFGRPATNGAFGRPATNGAFGGGGKKFGDGEKRPYGSSYGGGQREGGSSFGNKSFGGGNKFGNDRPFERRDDRAPRPGGFGKEQRTGTSYGRSAEPRPERGSFGGDRDRSDRSDRGEQRGPATEARPIRPYQPKENWGGQPYRREGEKAVPRGQPGERNRKFLKSNPNEDSDSSPRSGGSFGRSTPREPENFERGESRSEERGPNRPIRSARPFDANPPQQREERSERRDSNIERDNANNADFRADQAAFGRKFTPGAFGRRGDSASAPSRSTGERPGSYEKPRSTERWSPTPGSFAERREALKAQERSVRRSGTGYGSAVDKPRPARPAVQENRADKPRFGERPGEAPDYKNLKHYEQDKTRGNKRRREEEDDFGTDELRLNRYIANAGICSRREADTLIAAGEIKVNGEVVTEMGYKVQPEDTVQYGKTNLSREKSVYVLLNKPKDFITTTEDPEGRRTVMDLVASASKERIFPVGRLDRNTTGLLLFTNDGEVAQKLSHPSHKNKKIYQVELSTPLSEEDLRKISDGLELEDGKATVDDVAVVAGNAHFVGIEIHIGRNRIVRRIFEHLGYEVVALDRVQYAGLTKKDLPRGKWRFLSEQEVIRMKYFL</sequence>
<dbReference type="EC" id="5.4.99.-" evidence="4"/>
<accession>A0ABP7P1W2</accession>
<feature type="compositionally biased region" description="Basic and acidic residues" evidence="5">
    <location>
        <begin position="133"/>
        <end position="146"/>
    </location>
</feature>
<dbReference type="CDD" id="cd00165">
    <property type="entry name" value="S4"/>
    <property type="match status" value="1"/>
</dbReference>
<dbReference type="SUPFAM" id="SSF55174">
    <property type="entry name" value="Alpha-L RNA-binding motif"/>
    <property type="match status" value="1"/>
</dbReference>
<keyword evidence="2 4" id="KW-0413">Isomerase</keyword>
<dbReference type="PANTHER" id="PTHR47683">
    <property type="entry name" value="PSEUDOURIDINE SYNTHASE FAMILY PROTEIN-RELATED"/>
    <property type="match status" value="1"/>
</dbReference>
<feature type="domain" description="RNA-binding S4" evidence="6">
    <location>
        <begin position="451"/>
        <end position="518"/>
    </location>
</feature>
<feature type="compositionally biased region" description="Basic and acidic residues" evidence="5">
    <location>
        <begin position="1"/>
        <end position="15"/>
    </location>
</feature>
<dbReference type="RefSeq" id="WP_345120002.1">
    <property type="nucleotide sequence ID" value="NZ_BAABDI010000001.1"/>
</dbReference>
<dbReference type="Proteomes" id="UP001501556">
    <property type="component" value="Unassembled WGS sequence"/>
</dbReference>
<evidence type="ECO:0000313" key="8">
    <source>
        <dbReference type="Proteomes" id="UP001501556"/>
    </source>
</evidence>
<evidence type="ECO:0000256" key="5">
    <source>
        <dbReference type="SAM" id="MobiDB-lite"/>
    </source>
</evidence>
<feature type="region of interest" description="Disordered" evidence="5">
    <location>
        <begin position="1"/>
        <end position="446"/>
    </location>
</feature>
<feature type="compositionally biased region" description="Gly residues" evidence="5">
    <location>
        <begin position="17"/>
        <end position="33"/>
    </location>
</feature>
<dbReference type="InterPro" id="IPR006145">
    <property type="entry name" value="PsdUridine_synth_RsuA/RluA"/>
</dbReference>
<evidence type="ECO:0000259" key="6">
    <source>
        <dbReference type="SMART" id="SM00363"/>
    </source>
</evidence>
<dbReference type="EMBL" id="BAABDI010000001">
    <property type="protein sequence ID" value="GAA3958315.1"/>
    <property type="molecule type" value="Genomic_DNA"/>
</dbReference>
<dbReference type="SUPFAM" id="SSF55120">
    <property type="entry name" value="Pseudouridine synthase"/>
    <property type="match status" value="1"/>
</dbReference>